<evidence type="ECO:0000256" key="4">
    <source>
        <dbReference type="ARBA" id="ARBA00022638"/>
    </source>
</evidence>
<dbReference type="PANTHER" id="PTHR11195">
    <property type="entry name" value="DESTABILASE-RELATED"/>
    <property type="match status" value="1"/>
</dbReference>
<evidence type="ECO:0000256" key="10">
    <source>
        <dbReference type="PIRSR" id="PIRSR608597-3"/>
    </source>
</evidence>
<dbReference type="PANTHER" id="PTHR11195:SF13">
    <property type="entry name" value="INVERTEBRATE-TYPE LYSOZYME 2-RELATED"/>
    <property type="match status" value="1"/>
</dbReference>
<evidence type="ECO:0000256" key="5">
    <source>
        <dbReference type="ARBA" id="ARBA00022801"/>
    </source>
</evidence>
<dbReference type="Gene3D" id="1.10.530.10">
    <property type="match status" value="1"/>
</dbReference>
<dbReference type="GO" id="GO:0003796">
    <property type="term" value="F:lysozyme activity"/>
    <property type="evidence" value="ECO:0007669"/>
    <property type="project" value="UniProtKB-EC"/>
</dbReference>
<evidence type="ECO:0000256" key="6">
    <source>
        <dbReference type="ARBA" id="ARBA00023022"/>
    </source>
</evidence>
<keyword evidence="6" id="KW-0044">Antibiotic</keyword>
<feature type="disulfide bond" evidence="10">
    <location>
        <begin position="108"/>
        <end position="117"/>
    </location>
</feature>
<keyword evidence="5" id="KW-0378">Hydrolase</keyword>
<comment type="caution">
    <text evidence="11">The sequence shown here is derived from an EMBL/GenBank/DDBJ whole genome shotgun (WGS) entry which is preliminary data.</text>
</comment>
<feature type="active site" description="Proton donor" evidence="9">
    <location>
        <position position="61"/>
    </location>
</feature>
<dbReference type="EC" id="3.2.1.17" evidence="2"/>
<keyword evidence="8" id="KW-0326">Glycosidase</keyword>
<evidence type="ECO:0000313" key="12">
    <source>
        <dbReference type="Proteomes" id="UP000215902"/>
    </source>
</evidence>
<dbReference type="EMBL" id="NIVC01000996">
    <property type="protein sequence ID" value="PAA73732.1"/>
    <property type="molecule type" value="Genomic_DNA"/>
</dbReference>
<dbReference type="Pfam" id="PF05497">
    <property type="entry name" value="Destabilase"/>
    <property type="match status" value="1"/>
</dbReference>
<keyword evidence="12" id="KW-1185">Reference proteome</keyword>
<proteinExistence type="predicted"/>
<reference evidence="11 12" key="1">
    <citation type="submission" date="2017-06" db="EMBL/GenBank/DDBJ databases">
        <title>A platform for efficient transgenesis in Macrostomum lignano, a flatworm model organism for stem cell research.</title>
        <authorList>
            <person name="Berezikov E."/>
        </authorList>
    </citation>
    <scope>NUCLEOTIDE SEQUENCE [LARGE SCALE GENOMIC DNA]</scope>
    <source>
        <strain evidence="11">DV1</strain>
        <tissue evidence="11">Whole organism</tissue>
    </source>
</reference>
<feature type="non-terminal residue" evidence="11">
    <location>
        <position position="1"/>
    </location>
</feature>
<dbReference type="AlphaFoldDB" id="A0A267FL69"/>
<evidence type="ECO:0000256" key="3">
    <source>
        <dbReference type="ARBA" id="ARBA00022529"/>
    </source>
</evidence>
<feature type="active site" description="Nucleophile" evidence="9">
    <location>
        <position position="73"/>
    </location>
</feature>
<feature type="disulfide bond" evidence="10">
    <location>
        <begin position="58"/>
        <end position="64"/>
    </location>
</feature>
<name>A0A267FL69_9PLAT</name>
<dbReference type="Proteomes" id="UP000215902">
    <property type="component" value="Unassembled WGS sequence"/>
</dbReference>
<evidence type="ECO:0000256" key="7">
    <source>
        <dbReference type="ARBA" id="ARBA00023157"/>
    </source>
</evidence>
<evidence type="ECO:0000256" key="1">
    <source>
        <dbReference type="ARBA" id="ARBA00000632"/>
    </source>
</evidence>
<evidence type="ECO:0000256" key="8">
    <source>
        <dbReference type="ARBA" id="ARBA00023295"/>
    </source>
</evidence>
<dbReference type="InterPro" id="IPR008597">
    <property type="entry name" value="Invert_lysozyme"/>
</dbReference>
<dbReference type="GO" id="GO:0042742">
    <property type="term" value="P:defense response to bacterium"/>
    <property type="evidence" value="ECO:0007669"/>
    <property type="project" value="UniProtKB-KW"/>
</dbReference>
<evidence type="ECO:0000313" key="11">
    <source>
        <dbReference type="EMBL" id="PAA73732.1"/>
    </source>
</evidence>
<gene>
    <name evidence="11" type="ORF">BOX15_Mlig026002g3</name>
</gene>
<accession>A0A267FL69</accession>
<keyword evidence="3" id="KW-0929">Antimicrobial</keyword>
<keyword evidence="7 10" id="KW-1015">Disulfide bond</keyword>
<dbReference type="SUPFAM" id="SSF53955">
    <property type="entry name" value="Lysozyme-like"/>
    <property type="match status" value="1"/>
</dbReference>
<evidence type="ECO:0000256" key="2">
    <source>
        <dbReference type="ARBA" id="ARBA00012732"/>
    </source>
</evidence>
<dbReference type="OrthoDB" id="6337871at2759"/>
<dbReference type="PROSITE" id="PS51909">
    <property type="entry name" value="LYSOZYME_I"/>
    <property type="match status" value="1"/>
</dbReference>
<comment type="catalytic activity">
    <reaction evidence="1">
        <text>Hydrolysis of (1-&gt;4)-beta-linkages between N-acetylmuramic acid and N-acetyl-D-glucosamine residues in a peptidoglycan and between N-acetyl-D-glucosamine residues in chitodextrins.</text>
        <dbReference type="EC" id="3.2.1.17"/>
    </reaction>
</comment>
<dbReference type="CDD" id="cd16890">
    <property type="entry name" value="lyz_i"/>
    <property type="match status" value="1"/>
</dbReference>
<protein>
    <recommendedName>
        <fullName evidence="2">lysozyme</fullName>
        <ecNumber evidence="2">3.2.1.17</ecNumber>
    </recommendedName>
</protein>
<keyword evidence="4" id="KW-0081">Bacteriolytic enzyme</keyword>
<dbReference type="InterPro" id="IPR023346">
    <property type="entry name" value="Lysozyme-like_dom_sf"/>
</dbReference>
<sequence length="174" mass="19643">VWRCIPNKQFFNSSVKTKSAKISVMNSSSITALIVLLCIAASHQQLPSLPEEFFRCICLIESDCNNNIGCAPDTDNLLACGPYQIKNAFWIDASQFAGRNLGGSWLECTTGRNNQACSRETMLYYFARYGRYCTNNRPPTLQDYARIHNGGPLGCRHHYTAGYWDKVRTCLEPR</sequence>
<evidence type="ECO:0000256" key="9">
    <source>
        <dbReference type="PIRSR" id="PIRSR608597-1"/>
    </source>
</evidence>
<feature type="disulfide bond" evidence="10">
    <location>
        <begin position="70"/>
        <end position="80"/>
    </location>
</feature>
<dbReference type="GO" id="GO:0031640">
    <property type="term" value="P:killing of cells of another organism"/>
    <property type="evidence" value="ECO:0007669"/>
    <property type="project" value="UniProtKB-KW"/>
</dbReference>
<organism evidence="11 12">
    <name type="scientific">Macrostomum lignano</name>
    <dbReference type="NCBI Taxonomy" id="282301"/>
    <lineage>
        <taxon>Eukaryota</taxon>
        <taxon>Metazoa</taxon>
        <taxon>Spiralia</taxon>
        <taxon>Lophotrochozoa</taxon>
        <taxon>Platyhelminthes</taxon>
        <taxon>Rhabditophora</taxon>
        <taxon>Macrostomorpha</taxon>
        <taxon>Macrostomida</taxon>
        <taxon>Macrostomidae</taxon>
        <taxon>Macrostomum</taxon>
    </lineage>
</organism>